<reference evidence="2 3" key="1">
    <citation type="journal article" date="2016" name="Nat. Commun.">
        <title>Extremotolerant tardigrade genome and improved radiotolerance of human cultured cells by tardigrade-unique protein.</title>
        <authorList>
            <person name="Hashimoto T."/>
            <person name="Horikawa D.D."/>
            <person name="Saito Y."/>
            <person name="Kuwahara H."/>
            <person name="Kozuka-Hata H."/>
            <person name="Shin-I T."/>
            <person name="Minakuchi Y."/>
            <person name="Ohishi K."/>
            <person name="Motoyama A."/>
            <person name="Aizu T."/>
            <person name="Enomoto A."/>
            <person name="Kondo K."/>
            <person name="Tanaka S."/>
            <person name="Hara Y."/>
            <person name="Koshikawa S."/>
            <person name="Sagara H."/>
            <person name="Miura T."/>
            <person name="Yokobori S."/>
            <person name="Miyagawa K."/>
            <person name="Suzuki Y."/>
            <person name="Kubo T."/>
            <person name="Oyama M."/>
            <person name="Kohara Y."/>
            <person name="Fujiyama A."/>
            <person name="Arakawa K."/>
            <person name="Katayama T."/>
            <person name="Toyoda A."/>
            <person name="Kunieda T."/>
        </authorList>
    </citation>
    <scope>NUCLEOTIDE SEQUENCE [LARGE SCALE GENOMIC DNA]</scope>
    <source>
        <strain evidence="2 3">YOKOZUNA-1</strain>
    </source>
</reference>
<sequence length="70" mass="7719">MDVSGSQTVGSEEPAETDPQDGRWKLVDACVSVYLEDYFGQKDGNYDVLVIAFTELQCGDENFEGDHGKI</sequence>
<gene>
    <name evidence="2" type="primary">RvY_05340-1</name>
    <name evidence="2" type="synonym">RvY_05340.1</name>
    <name evidence="2" type="ORF">RvY_05340</name>
</gene>
<keyword evidence="3" id="KW-1185">Reference proteome</keyword>
<dbReference type="AlphaFoldDB" id="A0A1D1UXS4"/>
<proteinExistence type="predicted"/>
<dbReference type="Proteomes" id="UP000186922">
    <property type="component" value="Unassembled WGS sequence"/>
</dbReference>
<dbReference type="EMBL" id="BDGG01000002">
    <property type="protein sequence ID" value="GAU93390.1"/>
    <property type="molecule type" value="Genomic_DNA"/>
</dbReference>
<evidence type="ECO:0000313" key="2">
    <source>
        <dbReference type="EMBL" id="GAU93390.1"/>
    </source>
</evidence>
<comment type="caution">
    <text evidence="2">The sequence shown here is derived from an EMBL/GenBank/DDBJ whole genome shotgun (WGS) entry which is preliminary data.</text>
</comment>
<accession>A0A1D1UXS4</accession>
<feature type="region of interest" description="Disordered" evidence="1">
    <location>
        <begin position="1"/>
        <end position="22"/>
    </location>
</feature>
<evidence type="ECO:0000256" key="1">
    <source>
        <dbReference type="SAM" id="MobiDB-lite"/>
    </source>
</evidence>
<organism evidence="2 3">
    <name type="scientific">Ramazzottius varieornatus</name>
    <name type="common">Water bear</name>
    <name type="synonym">Tardigrade</name>
    <dbReference type="NCBI Taxonomy" id="947166"/>
    <lineage>
        <taxon>Eukaryota</taxon>
        <taxon>Metazoa</taxon>
        <taxon>Ecdysozoa</taxon>
        <taxon>Tardigrada</taxon>
        <taxon>Eutardigrada</taxon>
        <taxon>Parachela</taxon>
        <taxon>Hypsibioidea</taxon>
        <taxon>Ramazzottiidae</taxon>
        <taxon>Ramazzottius</taxon>
    </lineage>
</organism>
<feature type="compositionally biased region" description="Polar residues" evidence="1">
    <location>
        <begin position="1"/>
        <end position="10"/>
    </location>
</feature>
<evidence type="ECO:0000313" key="3">
    <source>
        <dbReference type="Proteomes" id="UP000186922"/>
    </source>
</evidence>
<protein>
    <submittedName>
        <fullName evidence="2">Uncharacterized protein</fullName>
    </submittedName>
</protein>
<name>A0A1D1UXS4_RAMVA</name>